<feature type="transmembrane region" description="Helical" evidence="12">
    <location>
        <begin position="20"/>
        <end position="38"/>
    </location>
</feature>
<dbReference type="InterPro" id="IPR015892">
    <property type="entry name" value="Carbonic_anhydrase_CS"/>
</dbReference>
<feature type="transmembrane region" description="Helical" evidence="12">
    <location>
        <begin position="237"/>
        <end position="259"/>
    </location>
</feature>
<feature type="transmembrane region" description="Helical" evidence="12">
    <location>
        <begin position="317"/>
        <end position="346"/>
    </location>
</feature>
<comment type="subcellular location">
    <subcellularLocation>
        <location evidence="1">Membrane</location>
        <topology evidence="1">Multi-pass membrane protein</topology>
    </subcellularLocation>
</comment>
<dbReference type="InterPro" id="IPR001902">
    <property type="entry name" value="SLC26A/SulP_fam"/>
</dbReference>
<dbReference type="GO" id="GO:0004089">
    <property type="term" value="F:carbonate dehydratase activity"/>
    <property type="evidence" value="ECO:0007669"/>
    <property type="project" value="UniProtKB-EC"/>
</dbReference>
<dbReference type="EMBL" id="BOPF01000064">
    <property type="protein sequence ID" value="GIJ52113.1"/>
    <property type="molecule type" value="Genomic_DNA"/>
</dbReference>
<reference evidence="14" key="1">
    <citation type="submission" date="2021-01" db="EMBL/GenBank/DDBJ databases">
        <title>Whole genome shotgun sequence of Virgisporangium aliadipatigenens NBRC 105644.</title>
        <authorList>
            <person name="Komaki H."/>
            <person name="Tamura T."/>
        </authorList>
    </citation>
    <scope>NUCLEOTIDE SEQUENCE</scope>
    <source>
        <strain evidence="14">NBRC 105644</strain>
    </source>
</reference>
<dbReference type="RefSeq" id="WP_203905509.1">
    <property type="nucleotide sequence ID" value="NZ_BOPF01000064.1"/>
</dbReference>
<feature type="binding site" evidence="11">
    <location>
        <position position="549"/>
    </location>
    <ligand>
        <name>Zn(2+)</name>
        <dbReference type="ChEBI" id="CHEBI:29105"/>
    </ligand>
</feature>
<dbReference type="GO" id="GO:0016020">
    <property type="term" value="C:membrane"/>
    <property type="evidence" value="ECO:0007669"/>
    <property type="project" value="UniProtKB-SubCell"/>
</dbReference>
<feature type="transmembrane region" description="Helical" evidence="12">
    <location>
        <begin position="85"/>
        <end position="107"/>
    </location>
</feature>
<dbReference type="InterPro" id="IPR011547">
    <property type="entry name" value="SLC26A/SulP_dom"/>
</dbReference>
<gene>
    <name evidence="14" type="ORF">Val02_89990</name>
</gene>
<feature type="transmembrane region" description="Helical" evidence="12">
    <location>
        <begin position="279"/>
        <end position="297"/>
    </location>
</feature>
<dbReference type="SUPFAM" id="SSF53056">
    <property type="entry name" value="beta-carbonic anhydrase, cab"/>
    <property type="match status" value="1"/>
</dbReference>
<dbReference type="PANTHER" id="PTHR11814">
    <property type="entry name" value="SULFATE TRANSPORTER"/>
    <property type="match status" value="1"/>
</dbReference>
<feature type="transmembrane region" description="Helical" evidence="12">
    <location>
        <begin position="45"/>
        <end position="65"/>
    </location>
</feature>
<dbReference type="AlphaFoldDB" id="A0A8J3YWY0"/>
<dbReference type="Gene3D" id="3.40.1050.10">
    <property type="entry name" value="Carbonic anhydrase"/>
    <property type="match status" value="1"/>
</dbReference>
<feature type="transmembrane region" description="Helical" evidence="12">
    <location>
        <begin position="367"/>
        <end position="397"/>
    </location>
</feature>
<sequence>MDRPLWKAVARTVLAHDLPASFVVFLIAIPLSLGIAAASGAPLMAGMIAAVVGGVVAGVLGGSRLQVTGPAAGLTVLVAGIVAEFGWAGTTVIVALAGMVQVLLGLSRLARTALTLSPAVVHGMLAGIGVVIALSQVHVLLGGEPQSSAARNLRDLPAQLIERHDAAVTVGLLTVAILLGWPRVVKAFWLPAPLVAVGAATAVAAVWDLDLARVDLPDDPLGAIAAPVWPDAPAWPLAVAVVSVALVASVESLLSAVAIDKLHDGPPADLDRELLAQGAANAVSGALGGLPVTGVIVRGSTNVAAGARTRASTILHAVWVAGAVLLAAGALELIPLSALAAVLVVVGVRLVDTGHIRTFRRYRELPAYAVTVLGVVFVDLIAGVVLGMVVALATALWRLAHCRVSITQPEGGRWRVEITGTLFFLGVSRLAERLRAIPPGGNVTVLLHLDFLDHAAFEAIDGWRQAYEKQGGTVSVEEQHDTWFRRAAAGSLGGAKSLPRALPRWLFSGARSGGAHEYERSVAPLVRPLMADLARHGQAPDQLFITCADSRLVPNVITASGPGDLFCVRNVGNIVPPYRAAGQGTGGDHSVGAAIEYAVDVLRVRTITVCGHSSCGAVRALHEGGGAEGTALREWLAQARLTPAGGPAGELRPAREPLPELDQLSVDNVLQQLANLRTHPSVTAAEAAGRLRLEGMFYDLATARVHRIEPALIVR</sequence>
<dbReference type="GO" id="GO:0015976">
    <property type="term" value="P:carbon utilization"/>
    <property type="evidence" value="ECO:0007669"/>
    <property type="project" value="InterPro"/>
</dbReference>
<accession>A0A8J3YWY0</accession>
<dbReference type="InterPro" id="IPR036874">
    <property type="entry name" value="Carbonic_anhydrase_sf"/>
</dbReference>
<keyword evidence="6 12" id="KW-1133">Transmembrane helix</keyword>
<feature type="binding site" evidence="11">
    <location>
        <position position="547"/>
    </location>
    <ligand>
        <name>Zn(2+)</name>
        <dbReference type="ChEBI" id="CHEBI:29105"/>
    </ligand>
</feature>
<evidence type="ECO:0000256" key="2">
    <source>
        <dbReference type="ARBA" id="ARBA00006217"/>
    </source>
</evidence>
<feature type="binding site" evidence="11">
    <location>
        <position position="615"/>
    </location>
    <ligand>
        <name>Zn(2+)</name>
        <dbReference type="ChEBI" id="CHEBI:29105"/>
    </ligand>
</feature>
<feature type="binding site" evidence="11">
    <location>
        <position position="612"/>
    </location>
    <ligand>
        <name>Zn(2+)</name>
        <dbReference type="ChEBI" id="CHEBI:29105"/>
    </ligand>
</feature>
<dbReference type="SMART" id="SM00947">
    <property type="entry name" value="Pro_CA"/>
    <property type="match status" value="1"/>
</dbReference>
<feature type="transmembrane region" description="Helical" evidence="12">
    <location>
        <begin position="188"/>
        <end position="207"/>
    </location>
</feature>
<organism evidence="14 15">
    <name type="scientific">Virgisporangium aliadipatigenens</name>
    <dbReference type="NCBI Taxonomy" id="741659"/>
    <lineage>
        <taxon>Bacteria</taxon>
        <taxon>Bacillati</taxon>
        <taxon>Actinomycetota</taxon>
        <taxon>Actinomycetes</taxon>
        <taxon>Micromonosporales</taxon>
        <taxon>Micromonosporaceae</taxon>
        <taxon>Virgisporangium</taxon>
    </lineage>
</organism>
<dbReference type="PROSITE" id="PS00704">
    <property type="entry name" value="PROK_CO2_ANHYDRASE_1"/>
    <property type="match status" value="1"/>
</dbReference>
<evidence type="ECO:0000313" key="14">
    <source>
        <dbReference type="EMBL" id="GIJ52113.1"/>
    </source>
</evidence>
<comment type="similarity">
    <text evidence="2">Belongs to the beta-class carbonic anhydrase family.</text>
</comment>
<evidence type="ECO:0000256" key="12">
    <source>
        <dbReference type="SAM" id="Phobius"/>
    </source>
</evidence>
<evidence type="ECO:0000256" key="1">
    <source>
        <dbReference type="ARBA" id="ARBA00004141"/>
    </source>
</evidence>
<keyword evidence="4 12" id="KW-0812">Transmembrane</keyword>
<comment type="catalytic activity">
    <reaction evidence="10">
        <text>hydrogencarbonate + H(+) = CO2 + H2O</text>
        <dbReference type="Rhea" id="RHEA:10748"/>
        <dbReference type="ChEBI" id="CHEBI:15377"/>
        <dbReference type="ChEBI" id="CHEBI:15378"/>
        <dbReference type="ChEBI" id="CHEBI:16526"/>
        <dbReference type="ChEBI" id="CHEBI:17544"/>
        <dbReference type="EC" id="4.2.1.1"/>
    </reaction>
</comment>
<dbReference type="Pfam" id="PF00484">
    <property type="entry name" value="Pro_CA"/>
    <property type="match status" value="1"/>
</dbReference>
<evidence type="ECO:0000256" key="8">
    <source>
        <dbReference type="ARBA" id="ARBA00023239"/>
    </source>
</evidence>
<dbReference type="GO" id="GO:0008270">
    <property type="term" value="F:zinc ion binding"/>
    <property type="evidence" value="ECO:0007669"/>
    <property type="project" value="InterPro"/>
</dbReference>
<dbReference type="GO" id="GO:0055085">
    <property type="term" value="P:transmembrane transport"/>
    <property type="evidence" value="ECO:0007669"/>
    <property type="project" value="InterPro"/>
</dbReference>
<keyword evidence="7 12" id="KW-0472">Membrane</keyword>
<feature type="domain" description="SLC26A/SulP transporter" evidence="13">
    <location>
        <begin position="14"/>
        <end position="365"/>
    </location>
</feature>
<name>A0A8J3YWY0_9ACTN</name>
<proteinExistence type="inferred from homology"/>
<dbReference type="EC" id="4.2.1.1" evidence="3"/>
<comment type="function">
    <text evidence="9">Catalyzes the reversible hydration of carbon dioxide to form bicarbonate.</text>
</comment>
<keyword evidence="15" id="KW-1185">Reference proteome</keyword>
<protein>
    <recommendedName>
        <fullName evidence="3">carbonic anhydrase</fullName>
        <ecNumber evidence="3">4.2.1.1</ecNumber>
    </recommendedName>
</protein>
<evidence type="ECO:0000256" key="5">
    <source>
        <dbReference type="ARBA" id="ARBA00022833"/>
    </source>
</evidence>
<evidence type="ECO:0000256" key="11">
    <source>
        <dbReference type="PIRSR" id="PIRSR601765-1"/>
    </source>
</evidence>
<evidence type="ECO:0000313" key="15">
    <source>
        <dbReference type="Proteomes" id="UP000619260"/>
    </source>
</evidence>
<keyword evidence="8" id="KW-0456">Lyase</keyword>
<evidence type="ECO:0000256" key="10">
    <source>
        <dbReference type="ARBA" id="ARBA00048348"/>
    </source>
</evidence>
<comment type="cofactor">
    <cofactor evidence="11">
        <name>Zn(2+)</name>
        <dbReference type="ChEBI" id="CHEBI:29105"/>
    </cofactor>
    <text evidence="11">Binds 1 zinc ion per subunit.</text>
</comment>
<evidence type="ECO:0000259" key="13">
    <source>
        <dbReference type="Pfam" id="PF00916"/>
    </source>
</evidence>
<keyword evidence="5 11" id="KW-0862">Zinc</keyword>
<dbReference type="InterPro" id="IPR001765">
    <property type="entry name" value="Carbonic_anhydrase"/>
</dbReference>
<evidence type="ECO:0000256" key="4">
    <source>
        <dbReference type="ARBA" id="ARBA00022692"/>
    </source>
</evidence>
<comment type="caution">
    <text evidence="14">The sequence shown here is derived from an EMBL/GenBank/DDBJ whole genome shotgun (WGS) entry which is preliminary data.</text>
</comment>
<keyword evidence="11" id="KW-0479">Metal-binding</keyword>
<evidence type="ECO:0000256" key="3">
    <source>
        <dbReference type="ARBA" id="ARBA00012925"/>
    </source>
</evidence>
<dbReference type="Pfam" id="PF00916">
    <property type="entry name" value="Sulfate_transp"/>
    <property type="match status" value="1"/>
</dbReference>
<dbReference type="Proteomes" id="UP000619260">
    <property type="component" value="Unassembled WGS sequence"/>
</dbReference>
<feature type="transmembrane region" description="Helical" evidence="12">
    <location>
        <begin position="119"/>
        <end position="141"/>
    </location>
</feature>
<evidence type="ECO:0000256" key="7">
    <source>
        <dbReference type="ARBA" id="ARBA00023136"/>
    </source>
</evidence>
<evidence type="ECO:0000256" key="6">
    <source>
        <dbReference type="ARBA" id="ARBA00022989"/>
    </source>
</evidence>
<evidence type="ECO:0000256" key="9">
    <source>
        <dbReference type="ARBA" id="ARBA00024993"/>
    </source>
</evidence>